<name>A0A0A2MPA8_9FLAO</name>
<dbReference type="EMBL" id="JRLW01000003">
    <property type="protein sequence ID" value="KGO90100.1"/>
    <property type="molecule type" value="Genomic_DNA"/>
</dbReference>
<comment type="caution">
    <text evidence="1">The sequence shown here is derived from an EMBL/GenBank/DDBJ whole genome shotgun (WGS) entry which is preliminary data.</text>
</comment>
<dbReference type="Proteomes" id="UP000030121">
    <property type="component" value="Unassembled WGS sequence"/>
</dbReference>
<dbReference type="OrthoDB" id="1445822at2"/>
<protein>
    <submittedName>
        <fullName evidence="1">Uncharacterized protein</fullName>
    </submittedName>
</protein>
<reference evidence="1 2" key="1">
    <citation type="submission" date="2013-09" db="EMBL/GenBank/DDBJ databases">
        <authorList>
            <person name="Zeng Z."/>
            <person name="Chen C."/>
        </authorList>
    </citation>
    <scope>NUCLEOTIDE SEQUENCE [LARGE SCALE GENOMIC DNA]</scope>
    <source>
        <strain evidence="1 2">GH29-5</strain>
    </source>
</reference>
<evidence type="ECO:0000313" key="2">
    <source>
        <dbReference type="Proteomes" id="UP000030121"/>
    </source>
</evidence>
<sequence length="225" mass="26198">MKKTFTLLNILLITLTIQGQKRDVKYKLDPFGKKTNKSFMSLASQYPDNAMAFRITADSGRVYQFNAPKYAAYKVNYVNFREKLEDITGRKLSDSTIFIINYKYKDDVCSDSYSNVLTDEMIASKKNYFDIHKTFIEKTYKNTMFICLFETGITLSKKGHTEEEYFFTDLNHFFRKNIFLNTIVCGSDAIIRPEGLVLVHNGESRPDWIANHLNSDIWNSLFQTN</sequence>
<accession>A0A0A2MPA8</accession>
<dbReference type="eggNOG" id="ENOG50338KJ">
    <property type="taxonomic scope" value="Bacteria"/>
</dbReference>
<proteinExistence type="predicted"/>
<dbReference type="RefSeq" id="WP_026981083.1">
    <property type="nucleotide sequence ID" value="NZ_JRLW01000003.1"/>
</dbReference>
<gene>
    <name evidence="1" type="ORF">Q764_03260</name>
</gene>
<evidence type="ECO:0000313" key="1">
    <source>
        <dbReference type="EMBL" id="KGO90100.1"/>
    </source>
</evidence>
<organism evidence="1 2">
    <name type="scientific">Flavobacterium suncheonense GH29-5 = DSM 17707</name>
    <dbReference type="NCBI Taxonomy" id="1121899"/>
    <lineage>
        <taxon>Bacteria</taxon>
        <taxon>Pseudomonadati</taxon>
        <taxon>Bacteroidota</taxon>
        <taxon>Flavobacteriia</taxon>
        <taxon>Flavobacteriales</taxon>
        <taxon>Flavobacteriaceae</taxon>
        <taxon>Flavobacterium</taxon>
    </lineage>
</organism>
<dbReference type="AlphaFoldDB" id="A0A0A2MPA8"/>
<keyword evidence="2" id="KW-1185">Reference proteome</keyword>
<dbReference type="STRING" id="1121899.GCA_000430025_00037"/>